<organism evidence="2 3">
    <name type="scientific">Microdochium trichocladiopsis</name>
    <dbReference type="NCBI Taxonomy" id="1682393"/>
    <lineage>
        <taxon>Eukaryota</taxon>
        <taxon>Fungi</taxon>
        <taxon>Dikarya</taxon>
        <taxon>Ascomycota</taxon>
        <taxon>Pezizomycotina</taxon>
        <taxon>Sordariomycetes</taxon>
        <taxon>Xylariomycetidae</taxon>
        <taxon>Xylariales</taxon>
        <taxon>Microdochiaceae</taxon>
        <taxon>Microdochium</taxon>
    </lineage>
</organism>
<gene>
    <name evidence="2" type="ORF">B0I36DRAFT_315872</name>
</gene>
<feature type="chain" id="PRO_5040180156" description="Secreted protein" evidence="1">
    <location>
        <begin position="25"/>
        <end position="121"/>
    </location>
</feature>
<accession>A0A9P9BYP6</accession>
<name>A0A9P9BYP6_9PEZI</name>
<evidence type="ECO:0000313" key="3">
    <source>
        <dbReference type="Proteomes" id="UP000756346"/>
    </source>
</evidence>
<protein>
    <recommendedName>
        <fullName evidence="4">Secreted protein</fullName>
    </recommendedName>
</protein>
<comment type="caution">
    <text evidence="2">The sequence shown here is derived from an EMBL/GenBank/DDBJ whole genome shotgun (WGS) entry which is preliminary data.</text>
</comment>
<dbReference type="RefSeq" id="XP_046017369.1">
    <property type="nucleotide sequence ID" value="XM_046152927.1"/>
</dbReference>
<keyword evidence="1" id="KW-0732">Signal</keyword>
<dbReference type="Proteomes" id="UP000756346">
    <property type="component" value="Unassembled WGS sequence"/>
</dbReference>
<evidence type="ECO:0000256" key="1">
    <source>
        <dbReference type="SAM" id="SignalP"/>
    </source>
</evidence>
<keyword evidence="3" id="KW-1185">Reference proteome</keyword>
<sequence length="121" mass="12981">MLCISNFFMCLFAELALLIMPAAPESAPHRRNIGGAASMWRKLCPIPLSCWSKWLAEECVVISIGASGNLDDTPEVSYSLSRAMVPGAASCQYHECCPAIQASSAGRITRARAEQAFAASK</sequence>
<evidence type="ECO:0000313" key="2">
    <source>
        <dbReference type="EMBL" id="KAH7038248.1"/>
    </source>
</evidence>
<dbReference type="GeneID" id="70182473"/>
<evidence type="ECO:0008006" key="4">
    <source>
        <dbReference type="Google" id="ProtNLM"/>
    </source>
</evidence>
<dbReference type="EMBL" id="JAGTJQ010000002">
    <property type="protein sequence ID" value="KAH7038248.1"/>
    <property type="molecule type" value="Genomic_DNA"/>
</dbReference>
<dbReference type="AlphaFoldDB" id="A0A9P9BYP6"/>
<proteinExistence type="predicted"/>
<feature type="signal peptide" evidence="1">
    <location>
        <begin position="1"/>
        <end position="24"/>
    </location>
</feature>
<reference evidence="2" key="1">
    <citation type="journal article" date="2021" name="Nat. Commun.">
        <title>Genetic determinants of endophytism in the Arabidopsis root mycobiome.</title>
        <authorList>
            <person name="Mesny F."/>
            <person name="Miyauchi S."/>
            <person name="Thiergart T."/>
            <person name="Pickel B."/>
            <person name="Atanasova L."/>
            <person name="Karlsson M."/>
            <person name="Huettel B."/>
            <person name="Barry K.W."/>
            <person name="Haridas S."/>
            <person name="Chen C."/>
            <person name="Bauer D."/>
            <person name="Andreopoulos W."/>
            <person name="Pangilinan J."/>
            <person name="LaButti K."/>
            <person name="Riley R."/>
            <person name="Lipzen A."/>
            <person name="Clum A."/>
            <person name="Drula E."/>
            <person name="Henrissat B."/>
            <person name="Kohler A."/>
            <person name="Grigoriev I.V."/>
            <person name="Martin F.M."/>
            <person name="Hacquard S."/>
        </authorList>
    </citation>
    <scope>NUCLEOTIDE SEQUENCE</scope>
    <source>
        <strain evidence="2">MPI-CAGE-CH-0230</strain>
    </source>
</reference>